<feature type="domain" description="DNA2/NAM7 helicase helicase" evidence="2">
    <location>
        <begin position="264"/>
        <end position="341"/>
    </location>
</feature>
<dbReference type="Gene3D" id="3.30.70.330">
    <property type="match status" value="1"/>
</dbReference>
<gene>
    <name evidence="4" type="ORF">I0Q91_13280</name>
</gene>
<dbReference type="InterPro" id="IPR012677">
    <property type="entry name" value="Nucleotide-bd_a/b_plait_sf"/>
</dbReference>
<sequence length="647" mass="73964">MIKIVITGFDNKIGPGDIVGAFINECGVDSNDIGKIDINSKQAEVELEEKIAAKVVKVMNDNKIGGNRVKVRAKNTENLLPEDLYRYMENSKRKIEMEKSHFEKEYNYLNKEIDTIKRLRSGVAINGLKAQVENWLDYENLILTLYHQMPGQLLPAGRFKPGDYIEISSATVDKTVPGQIFEINKGSILVVINEIFPEVLEDKNLILNKSYNKKYYNRLLDSVENIEEISGVSKSLRDAFLLDRSQVSSSDKEKISREFEIDILSDEQKDAVLGAEAAEEFYLIGGPAGSGKTTVISEILLNSLKSRKRVLVLSKLNSTLDRLYNFINRQLSDIKIGRTGLYNKESWFAYDNESLDILLANPLDLDEVKDYGSFDLVIFEDSYLYSEAEFIDPISISEKAIIAGDLYGVKAESLAIDNYKGGGGQLSFFAKKFKSTPDSLKSWLSEEYRYSSEIRDFVSNYIYSDKNIEIKKTETNGKFDLNKYSFTEAHPLINLFDSEMDCIFLDTSNYQYEERKVEGLKDYYNRFEADIIEEAVELLINAGYQADEIGVISPFNYQVIEIKKRLVNYDLKVDSSYNFQGEERDVILISTVRSNQHEYLGRLEDLEELYIGLTRSRERTIIVGNAPTLKSNRIYRRLLDNIDVKQV</sequence>
<protein>
    <submittedName>
        <fullName evidence="4">DbpA RNA binding domain-containing protein</fullName>
    </submittedName>
</protein>
<dbReference type="GO" id="GO:0004386">
    <property type="term" value="F:helicase activity"/>
    <property type="evidence" value="ECO:0007669"/>
    <property type="project" value="InterPro"/>
</dbReference>
<feature type="domain" description="DNA2/NAM7 helicase-like C-terminal" evidence="3">
    <location>
        <begin position="428"/>
        <end position="626"/>
    </location>
</feature>
<comment type="caution">
    <text evidence="4">The sequence shown here is derived from an EMBL/GenBank/DDBJ whole genome shotgun (WGS) entry which is preliminary data.</text>
</comment>
<dbReference type="Gene3D" id="3.40.50.300">
    <property type="entry name" value="P-loop containing nucleotide triphosphate hydrolases"/>
    <property type="match status" value="2"/>
</dbReference>
<name>A0A931F9Y1_9FIRM</name>
<dbReference type="InterPro" id="IPR041677">
    <property type="entry name" value="DNA2/NAM7_AAA_11"/>
</dbReference>
<organism evidence="4 5">
    <name type="scientific">Halonatronomonas betaini</name>
    <dbReference type="NCBI Taxonomy" id="2778430"/>
    <lineage>
        <taxon>Bacteria</taxon>
        <taxon>Bacillati</taxon>
        <taxon>Bacillota</taxon>
        <taxon>Clostridia</taxon>
        <taxon>Halanaerobiales</taxon>
        <taxon>Halarsenatibacteraceae</taxon>
        <taxon>Halonatronomonas</taxon>
    </lineage>
</organism>
<evidence type="ECO:0000259" key="2">
    <source>
        <dbReference type="Pfam" id="PF13086"/>
    </source>
</evidence>
<proteinExistence type="predicted"/>
<accession>A0A931F9Y1</accession>
<dbReference type="AlphaFoldDB" id="A0A931F9Y1"/>
<dbReference type="Pfam" id="PF03880">
    <property type="entry name" value="DbpA"/>
    <property type="match status" value="1"/>
</dbReference>
<dbReference type="CDD" id="cd12252">
    <property type="entry name" value="RRM_DbpA"/>
    <property type="match status" value="1"/>
</dbReference>
<dbReference type="RefSeq" id="WP_270455156.1">
    <property type="nucleotide sequence ID" value="NZ_JADPIE010000009.1"/>
</dbReference>
<dbReference type="CDD" id="cd18808">
    <property type="entry name" value="SF1_C_Upf1"/>
    <property type="match status" value="1"/>
</dbReference>
<dbReference type="EMBL" id="JADPIE010000009">
    <property type="protein sequence ID" value="MBF8438058.1"/>
    <property type="molecule type" value="Genomic_DNA"/>
</dbReference>
<evidence type="ECO:0000259" key="3">
    <source>
        <dbReference type="Pfam" id="PF13087"/>
    </source>
</evidence>
<reference evidence="4" key="1">
    <citation type="submission" date="2020-11" db="EMBL/GenBank/DDBJ databases">
        <title>Halonatronomonas betainensis gen. nov., sp. nov. a novel haloalkaliphilic representative of the family Halanaerobiacae capable of betaine degradation.</title>
        <authorList>
            <person name="Boltyanskaya Y."/>
            <person name="Kevbrin V."/>
            <person name="Detkova E."/>
            <person name="Grouzdev D.S."/>
            <person name="Koziaeva V."/>
            <person name="Zhilina T."/>
        </authorList>
    </citation>
    <scope>NUCLEOTIDE SEQUENCE</scope>
    <source>
        <strain evidence="4">Z-7014</strain>
    </source>
</reference>
<dbReference type="PANTHER" id="PTHR10887:SF495">
    <property type="entry name" value="HELICASE SENATAXIN ISOFORM X1-RELATED"/>
    <property type="match status" value="1"/>
</dbReference>
<dbReference type="InterPro" id="IPR047187">
    <property type="entry name" value="SF1_C_Upf1"/>
</dbReference>
<dbReference type="Pfam" id="PF13087">
    <property type="entry name" value="AAA_12"/>
    <property type="match status" value="1"/>
</dbReference>
<evidence type="ECO:0000259" key="1">
    <source>
        <dbReference type="Pfam" id="PF03880"/>
    </source>
</evidence>
<keyword evidence="5" id="KW-1185">Reference proteome</keyword>
<dbReference type="Proteomes" id="UP000621436">
    <property type="component" value="Unassembled WGS sequence"/>
</dbReference>
<dbReference type="PANTHER" id="PTHR10887">
    <property type="entry name" value="DNA2/NAM7 HELICASE FAMILY"/>
    <property type="match status" value="1"/>
</dbReference>
<dbReference type="InterPro" id="IPR041679">
    <property type="entry name" value="DNA2/NAM7-like_C"/>
</dbReference>
<dbReference type="InterPro" id="IPR045055">
    <property type="entry name" value="DNA2/NAM7-like"/>
</dbReference>
<evidence type="ECO:0000313" key="5">
    <source>
        <dbReference type="Proteomes" id="UP000621436"/>
    </source>
</evidence>
<dbReference type="SUPFAM" id="SSF52540">
    <property type="entry name" value="P-loop containing nucleoside triphosphate hydrolases"/>
    <property type="match status" value="1"/>
</dbReference>
<dbReference type="InterPro" id="IPR005580">
    <property type="entry name" value="DbpA/CsdA_RNA-bd_dom"/>
</dbReference>
<feature type="domain" description="DEAD box helicase DbpA/CsdA RNA-binding" evidence="1">
    <location>
        <begin position="9"/>
        <end position="72"/>
    </location>
</feature>
<dbReference type="InterPro" id="IPR027417">
    <property type="entry name" value="P-loop_NTPase"/>
</dbReference>
<evidence type="ECO:0000313" key="4">
    <source>
        <dbReference type="EMBL" id="MBF8438058.1"/>
    </source>
</evidence>
<dbReference type="Pfam" id="PF13086">
    <property type="entry name" value="AAA_11"/>
    <property type="match status" value="1"/>
</dbReference>